<dbReference type="OrthoDB" id="547796at2759"/>
<gene>
    <name evidence="3" type="ORF">O9G_001128</name>
    <name evidence="4" type="ORF">ROZALSC1DRAFT_30884</name>
</gene>
<dbReference type="FunFam" id="3.10.120.10:FF:000003">
    <property type="entry name" value="membrane-associated progesterone receptor component 1"/>
    <property type="match status" value="1"/>
</dbReference>
<reference evidence="6" key="2">
    <citation type="journal article" date="2018" name="Nat. Microbiol.">
        <title>Leveraging single-cell genomics to expand the fungal tree of life.</title>
        <authorList>
            <person name="Ahrendt S.R."/>
            <person name="Quandt C.A."/>
            <person name="Ciobanu D."/>
            <person name="Clum A."/>
            <person name="Salamov A."/>
            <person name="Andreopoulos B."/>
            <person name="Cheng J.F."/>
            <person name="Woyke T."/>
            <person name="Pelin A."/>
            <person name="Henrissat B."/>
            <person name="Reynolds N.K."/>
            <person name="Benny G.L."/>
            <person name="Smith M.E."/>
            <person name="James T.Y."/>
            <person name="Grigoriev I.V."/>
        </authorList>
    </citation>
    <scope>NUCLEOTIDE SEQUENCE [LARGE SCALE GENOMIC DNA]</scope>
    <source>
        <strain evidence="6">CSF55</strain>
    </source>
</reference>
<dbReference type="STRING" id="988480.A0A075AXB1"/>
<evidence type="ECO:0000256" key="1">
    <source>
        <dbReference type="ARBA" id="ARBA00038357"/>
    </source>
</evidence>
<evidence type="ECO:0000313" key="6">
    <source>
        <dbReference type="Proteomes" id="UP000281549"/>
    </source>
</evidence>
<dbReference type="SMART" id="SM01117">
    <property type="entry name" value="Cyt-b5"/>
    <property type="match status" value="1"/>
</dbReference>
<evidence type="ECO:0000313" key="5">
    <source>
        <dbReference type="Proteomes" id="UP000030755"/>
    </source>
</evidence>
<dbReference type="EMBL" id="KE561071">
    <property type="protein sequence ID" value="EPZ33159.1"/>
    <property type="molecule type" value="Genomic_DNA"/>
</dbReference>
<dbReference type="GO" id="GO:0032443">
    <property type="term" value="P:regulation of ergosterol biosynthetic process"/>
    <property type="evidence" value="ECO:0007669"/>
    <property type="project" value="EnsemblFungi"/>
</dbReference>
<organism evidence="3 5">
    <name type="scientific">Rozella allomycis (strain CSF55)</name>
    <dbReference type="NCBI Taxonomy" id="988480"/>
    <lineage>
        <taxon>Eukaryota</taxon>
        <taxon>Fungi</taxon>
        <taxon>Fungi incertae sedis</taxon>
        <taxon>Cryptomycota</taxon>
        <taxon>Cryptomycota incertae sedis</taxon>
        <taxon>Rozella</taxon>
    </lineage>
</organism>
<dbReference type="GO" id="GO:0005768">
    <property type="term" value="C:endosome"/>
    <property type="evidence" value="ECO:0007669"/>
    <property type="project" value="EnsemblFungi"/>
</dbReference>
<dbReference type="PANTHER" id="PTHR10281:SF76">
    <property type="entry name" value="CALCUTTA CUP-RELATED"/>
    <property type="match status" value="1"/>
</dbReference>
<dbReference type="InterPro" id="IPR001199">
    <property type="entry name" value="Cyt_B5-like_heme/steroid-bd"/>
</dbReference>
<feature type="domain" description="Cytochrome b5 heme-binding" evidence="2">
    <location>
        <begin position="4"/>
        <end position="100"/>
    </location>
</feature>
<reference evidence="3 5" key="1">
    <citation type="journal article" date="2013" name="Curr. Biol.">
        <title>Shared signatures of parasitism and phylogenomics unite Cryptomycota and microsporidia.</title>
        <authorList>
            <person name="James T.Y."/>
            <person name="Pelin A."/>
            <person name="Bonen L."/>
            <person name="Ahrendt S."/>
            <person name="Sain D."/>
            <person name="Corradi N."/>
            <person name="Stajich J.E."/>
        </authorList>
    </citation>
    <scope>NUCLEOTIDE SEQUENCE [LARGE SCALE GENOMIC DNA]</scope>
    <source>
        <strain evidence="3 5">CSF55</strain>
        <strain evidence="3 5">CSF55</strain>
    </source>
</reference>
<dbReference type="Gene3D" id="3.10.120.10">
    <property type="entry name" value="Cytochrome b5-like heme/steroid binding domain"/>
    <property type="match status" value="1"/>
</dbReference>
<comment type="similarity">
    <text evidence="1">Belongs to the cytochrome b5 family. MAPR subfamily.</text>
</comment>
<name>A0A075AXB1_ROZAC</name>
<dbReference type="InterPro" id="IPR050577">
    <property type="entry name" value="MAPR/NEUFC/NENF-like"/>
</dbReference>
<dbReference type="EMBL" id="ML005916">
    <property type="protein sequence ID" value="RKP17293.1"/>
    <property type="molecule type" value="Genomic_DNA"/>
</dbReference>
<dbReference type="InterPro" id="IPR036400">
    <property type="entry name" value="Cyt_B5-like_heme/steroid_sf"/>
</dbReference>
<dbReference type="GO" id="GO:0020037">
    <property type="term" value="F:heme binding"/>
    <property type="evidence" value="ECO:0007669"/>
    <property type="project" value="EnsemblFungi"/>
</dbReference>
<sequence length="101" mass="11218">MKKITKETLAKYNGLNEETENKIYLAVNGLVFDVTSGSQFYGPGAPYGVFAGKDATYGLANNKVEINKDEAEELSESQKKTAKEWQTLFEGKYELVGELIN</sequence>
<keyword evidence="5" id="KW-1185">Reference proteome</keyword>
<dbReference type="Proteomes" id="UP000281549">
    <property type="component" value="Unassembled WGS sequence"/>
</dbReference>
<dbReference type="GO" id="GO:0016020">
    <property type="term" value="C:membrane"/>
    <property type="evidence" value="ECO:0007669"/>
    <property type="project" value="TreeGrafter"/>
</dbReference>
<dbReference type="PANTHER" id="PTHR10281">
    <property type="entry name" value="MEMBRANE-ASSOCIATED PROGESTERONE RECEPTOR COMPONENT-RELATED"/>
    <property type="match status" value="1"/>
</dbReference>
<dbReference type="Pfam" id="PF00173">
    <property type="entry name" value="Cyt-b5"/>
    <property type="match status" value="1"/>
</dbReference>
<evidence type="ECO:0000313" key="3">
    <source>
        <dbReference type="EMBL" id="EPZ33159.1"/>
    </source>
</evidence>
<dbReference type="HOGENOM" id="CLU_042860_3_1_1"/>
<dbReference type="Proteomes" id="UP000030755">
    <property type="component" value="Unassembled WGS sequence"/>
</dbReference>
<proteinExistence type="inferred from homology"/>
<dbReference type="SUPFAM" id="SSF55856">
    <property type="entry name" value="Cytochrome b5-like heme/steroid binding domain"/>
    <property type="match status" value="1"/>
</dbReference>
<reference evidence="4" key="3">
    <citation type="submission" date="2018-08" db="EMBL/GenBank/DDBJ databases">
        <title>Leveraging single-cell genomics to expand the Fungal Tree of Life.</title>
        <authorList>
            <consortium name="DOE Joint Genome Institute"/>
            <person name="Ahrendt S.R."/>
            <person name="Quandt C.A."/>
            <person name="Ciobanu D."/>
            <person name="Clum A."/>
            <person name="Salamov A."/>
            <person name="Andreopoulos B."/>
            <person name="Cheng J.-F."/>
            <person name="Woyke T."/>
            <person name="Pelin A."/>
            <person name="Henrissat B."/>
            <person name="Reynolds N."/>
            <person name="Benny G.L."/>
            <person name="Smith M.E."/>
            <person name="James T.Y."/>
            <person name="Grigoriev I.V."/>
        </authorList>
    </citation>
    <scope>NUCLEOTIDE SEQUENCE</scope>
    <source>
        <strain evidence="4">CSF55</strain>
    </source>
</reference>
<evidence type="ECO:0000313" key="4">
    <source>
        <dbReference type="EMBL" id="RKP17293.1"/>
    </source>
</evidence>
<evidence type="ECO:0000259" key="2">
    <source>
        <dbReference type="SMART" id="SM01117"/>
    </source>
</evidence>
<protein>
    <submittedName>
        <fullName evidence="3 4">Cytochrome b5</fullName>
    </submittedName>
</protein>
<dbReference type="AlphaFoldDB" id="A0A075AXB1"/>
<accession>A0A075AXB1</accession>